<dbReference type="InterPro" id="IPR015943">
    <property type="entry name" value="WD40/YVTN_repeat-like_dom_sf"/>
</dbReference>
<dbReference type="Gene3D" id="2.130.10.10">
    <property type="entry name" value="YVTN repeat-like/Quinoprotein amine dehydrogenase"/>
    <property type="match status" value="4"/>
</dbReference>
<sequence>MYQNQTFIMKKQYFLWLFLCLFLEINAQTSLVKNVPFVNIGPTIMSGRIVDVDVNPNKPTEFYAAYASGGLWFTNNNGTSFTSVTENAPTQNMGDVAVDWNNGTIWIGTGESNSSRSSYAGIGILKSIDKGKTWQNVGLKNSQHIGRIIINKNNPNEVVVGVIGNLYTPNAERGIFKTSDGGKTWKSVLFIDENTGVIDISASPTNSNILYAATWERNRKAWNFDGDGENSAIYKSTDAGETWSKLTIEGNGFPTGDGIGRIGLAAFNDDIIYALLDNQFLRPEEVKKESEGLKKDDLRNMSTSDFLKLENKKLNLYLKENDFDSKYTAESVKESVKKGKIVPNDLVSYLEDANFVLLNSEVIGAELYKSVDGGKTWYKTHENYLDDVYSSYGYYFGTIAVNTSNENKVYIGGVPLLKSDNGGKTFTSISKDNVHSDHQSIWVNPILQGHLINGNDGGINITYDDGDNWIKNNQPAVGQFYSVNVDNQKPYNVYGGLQDNGVWYGPSNYEASKRWESNGDYPYKSIGGGDGMQVQIDNRDHNVVYAGSQFGYYYRVNLKTNERVNIHPKHELGDSPYRYNWQTPILLSPHNQDILYMGANKLLRSMDKGETFDVISEDLTTGGKKGNVPYGTLTAISESPFQFGFIYVGSDDGYVNVTINGGGSWVRISDNLPQGLWVSRVIASQHEKERVYVTINGYRNDDFKPYIFVSENMGKSWESIQGNLPNFPINVVKEDPEDENTLYLGTDNELYVTFDKGKNWQVFSNGIPKVAVHDLVIQKEAKDLVVGTHGRSIYKANVSALQQFNKIKDKNSAIFEIPTIRYSSRWGSSWGQWYDVNLPSVTIPFYAANEGNLKITISTEDNLELNQYQVKAEKGFNYFEYDLSVVDKKAIIALTKKDASYKKAKNDVYYLPKGKYIVKIGEEKQVFEVK</sequence>
<dbReference type="SUPFAM" id="SSF50939">
    <property type="entry name" value="Sialidases"/>
    <property type="match status" value="1"/>
</dbReference>
<reference evidence="4" key="1">
    <citation type="submission" date="2016-10" db="EMBL/GenBank/DDBJ databases">
        <authorList>
            <person name="Varghese N."/>
            <person name="Submissions S."/>
        </authorList>
    </citation>
    <scope>NUCLEOTIDE SEQUENCE [LARGE SCALE GENOMIC DNA]</scope>
    <source>
        <strain evidence="4">DSM 24450</strain>
    </source>
</reference>
<keyword evidence="4" id="KW-1185">Reference proteome</keyword>
<proteinExistence type="predicted"/>
<dbReference type="PANTHER" id="PTHR43739:SF5">
    <property type="entry name" value="EXO-ALPHA-SIALIDASE"/>
    <property type="match status" value="1"/>
</dbReference>
<dbReference type="AlphaFoldDB" id="A0A1I6PT26"/>
<name>A0A1I6PT26_9FLAO</name>
<keyword evidence="3" id="KW-0675">Receptor</keyword>
<evidence type="ECO:0000313" key="3">
    <source>
        <dbReference type="EMBL" id="SFS43374.1"/>
    </source>
</evidence>
<gene>
    <name evidence="3" type="ORF">SAMN04488006_1336</name>
</gene>
<evidence type="ECO:0000256" key="1">
    <source>
        <dbReference type="ARBA" id="ARBA00022737"/>
    </source>
</evidence>
<dbReference type="Proteomes" id="UP000199312">
    <property type="component" value="Unassembled WGS sequence"/>
</dbReference>
<feature type="domain" description="Sortilin N-terminal" evidence="2">
    <location>
        <begin position="125"/>
        <end position="252"/>
    </location>
</feature>
<dbReference type="SUPFAM" id="SSF110296">
    <property type="entry name" value="Oligoxyloglucan reducing end-specific cellobiohydrolase"/>
    <property type="match status" value="1"/>
</dbReference>
<dbReference type="STRING" id="593133.SAMN04488006_1336"/>
<dbReference type="InterPro" id="IPR052025">
    <property type="entry name" value="Xyloglucanase_GH74"/>
</dbReference>
<accession>A0A1I6PT26</accession>
<dbReference type="GO" id="GO:0010411">
    <property type="term" value="P:xyloglucan metabolic process"/>
    <property type="evidence" value="ECO:0007669"/>
    <property type="project" value="TreeGrafter"/>
</dbReference>
<dbReference type="InterPro" id="IPR031778">
    <property type="entry name" value="Sortilin_N"/>
</dbReference>
<dbReference type="Pfam" id="PF15902">
    <property type="entry name" value="Sortilin-Vps10"/>
    <property type="match status" value="1"/>
</dbReference>
<evidence type="ECO:0000259" key="2">
    <source>
        <dbReference type="Pfam" id="PF15902"/>
    </source>
</evidence>
<organism evidence="3 4">
    <name type="scientific">Lutibacter maritimus</name>
    <dbReference type="NCBI Taxonomy" id="593133"/>
    <lineage>
        <taxon>Bacteria</taxon>
        <taxon>Pseudomonadati</taxon>
        <taxon>Bacteroidota</taxon>
        <taxon>Flavobacteriia</taxon>
        <taxon>Flavobacteriales</taxon>
        <taxon>Flavobacteriaceae</taxon>
        <taxon>Lutibacter</taxon>
    </lineage>
</organism>
<dbReference type="InterPro" id="IPR036278">
    <property type="entry name" value="Sialidase_sf"/>
</dbReference>
<evidence type="ECO:0000313" key="4">
    <source>
        <dbReference type="Proteomes" id="UP000199312"/>
    </source>
</evidence>
<keyword evidence="1" id="KW-0677">Repeat</keyword>
<dbReference type="EMBL" id="FOZP01000002">
    <property type="protein sequence ID" value="SFS43374.1"/>
    <property type="molecule type" value="Genomic_DNA"/>
</dbReference>
<dbReference type="CDD" id="cd15482">
    <property type="entry name" value="Sialidase_non-viral"/>
    <property type="match status" value="1"/>
</dbReference>
<dbReference type="PANTHER" id="PTHR43739">
    <property type="entry name" value="XYLOGLUCANASE (EUROFUNG)"/>
    <property type="match status" value="1"/>
</dbReference>
<protein>
    <submittedName>
        <fullName evidence="3">Sortilin, neurotensin receptor 3</fullName>
    </submittedName>
</protein>